<evidence type="ECO:0000313" key="2">
    <source>
        <dbReference type="Proteomes" id="UP000290289"/>
    </source>
</evidence>
<dbReference type="AlphaFoldDB" id="A0A498IG65"/>
<sequence>MNCVRGRGRPKKCSSTKYDNHRSITEYLPQNIIRKPRTKTKSIQRKFPLGFQVEGLAGFPTKKRSSTSQIMTPVKDINAQSVHLNSKSMNYTDNSITNYGSELDIEKENNQTRESDVMEFESDFFRDVPEEDELPLNFEIPGPIPDLVDLYTFGI</sequence>
<organism evidence="1 2">
    <name type="scientific">Malus domestica</name>
    <name type="common">Apple</name>
    <name type="synonym">Pyrus malus</name>
    <dbReference type="NCBI Taxonomy" id="3750"/>
    <lineage>
        <taxon>Eukaryota</taxon>
        <taxon>Viridiplantae</taxon>
        <taxon>Streptophyta</taxon>
        <taxon>Embryophyta</taxon>
        <taxon>Tracheophyta</taxon>
        <taxon>Spermatophyta</taxon>
        <taxon>Magnoliopsida</taxon>
        <taxon>eudicotyledons</taxon>
        <taxon>Gunneridae</taxon>
        <taxon>Pentapetalae</taxon>
        <taxon>rosids</taxon>
        <taxon>fabids</taxon>
        <taxon>Rosales</taxon>
        <taxon>Rosaceae</taxon>
        <taxon>Amygdaloideae</taxon>
        <taxon>Maleae</taxon>
        <taxon>Malus</taxon>
    </lineage>
</organism>
<name>A0A498IG65_MALDO</name>
<comment type="caution">
    <text evidence="1">The sequence shown here is derived from an EMBL/GenBank/DDBJ whole genome shotgun (WGS) entry which is preliminary data.</text>
</comment>
<protein>
    <submittedName>
        <fullName evidence="1">Uncharacterized protein</fullName>
    </submittedName>
</protein>
<dbReference type="Proteomes" id="UP000290289">
    <property type="component" value="Chromosome 12"/>
</dbReference>
<gene>
    <name evidence="1" type="ORF">DVH24_005056</name>
</gene>
<keyword evidence="2" id="KW-1185">Reference proteome</keyword>
<reference evidence="1 2" key="1">
    <citation type="submission" date="2018-10" db="EMBL/GenBank/DDBJ databases">
        <title>A high-quality apple genome assembly.</title>
        <authorList>
            <person name="Hu J."/>
        </authorList>
    </citation>
    <scope>NUCLEOTIDE SEQUENCE [LARGE SCALE GENOMIC DNA]</scope>
    <source>
        <strain evidence="2">cv. HFTH1</strain>
        <tissue evidence="1">Young leaf</tissue>
    </source>
</reference>
<dbReference type="EMBL" id="RDQH01000338">
    <property type="protein sequence ID" value="RXH81142.1"/>
    <property type="molecule type" value="Genomic_DNA"/>
</dbReference>
<evidence type="ECO:0000313" key="1">
    <source>
        <dbReference type="EMBL" id="RXH81142.1"/>
    </source>
</evidence>
<accession>A0A498IG65</accession>
<proteinExistence type="predicted"/>